<evidence type="ECO:0000256" key="3">
    <source>
        <dbReference type="ARBA" id="ARBA00023274"/>
    </source>
</evidence>
<sequence length="130" mass="15198">MRHLKKVKKLGMVKEHREAVLRNQVMSLIIHGRIKTTLPKAKETRRLIEKLITIAKRNDLASIRLAARYVNNDRRILERLFKEIAPLFKERNGGYTRILRLPPRKGDNAQMAILELLEQPKKPFEIKAKG</sequence>
<dbReference type="InterPro" id="IPR047859">
    <property type="entry name" value="Ribosomal_bL17_CS"/>
</dbReference>
<organism evidence="6">
    <name type="scientific">candidate division WOR-3 bacterium</name>
    <dbReference type="NCBI Taxonomy" id="2052148"/>
    <lineage>
        <taxon>Bacteria</taxon>
        <taxon>Bacteria division WOR-3</taxon>
    </lineage>
</organism>
<evidence type="ECO:0000256" key="4">
    <source>
        <dbReference type="HAMAP-Rule" id="MF_01368"/>
    </source>
</evidence>
<evidence type="ECO:0000256" key="2">
    <source>
        <dbReference type="ARBA" id="ARBA00022980"/>
    </source>
</evidence>
<evidence type="ECO:0000256" key="1">
    <source>
        <dbReference type="ARBA" id="ARBA00008777"/>
    </source>
</evidence>
<dbReference type="PANTHER" id="PTHR14413">
    <property type="entry name" value="RIBOSOMAL PROTEIN L17"/>
    <property type="match status" value="1"/>
</dbReference>
<dbReference type="AlphaFoldDB" id="A0A7C2P3F5"/>
<dbReference type="GO" id="GO:0003735">
    <property type="term" value="F:structural constituent of ribosome"/>
    <property type="evidence" value="ECO:0007669"/>
    <property type="project" value="InterPro"/>
</dbReference>
<dbReference type="InterPro" id="IPR036373">
    <property type="entry name" value="Ribosomal_bL17_sf"/>
</dbReference>
<name>A0A7C2P3F5_UNCW3</name>
<dbReference type="Pfam" id="PF01196">
    <property type="entry name" value="Ribosomal_L17"/>
    <property type="match status" value="1"/>
</dbReference>
<dbReference type="NCBIfam" id="TIGR00059">
    <property type="entry name" value="L17"/>
    <property type="match status" value="1"/>
</dbReference>
<keyword evidence="2 4" id="KW-0689">Ribosomal protein</keyword>
<dbReference type="EMBL" id="DSOL01000019">
    <property type="protein sequence ID" value="HEN27194.1"/>
    <property type="molecule type" value="Genomic_DNA"/>
</dbReference>
<reference evidence="6" key="1">
    <citation type="journal article" date="2020" name="mSystems">
        <title>Genome- and Community-Level Interaction Insights into Carbon Utilization and Element Cycling Functions of Hydrothermarchaeota in Hydrothermal Sediment.</title>
        <authorList>
            <person name="Zhou Z."/>
            <person name="Liu Y."/>
            <person name="Xu W."/>
            <person name="Pan J."/>
            <person name="Luo Z.H."/>
            <person name="Li M."/>
        </authorList>
    </citation>
    <scope>NUCLEOTIDE SEQUENCE [LARGE SCALE GENOMIC DNA]</scope>
    <source>
        <strain evidence="6">SpSt-34</strain>
    </source>
</reference>
<comment type="caution">
    <text evidence="6">The sequence shown here is derived from an EMBL/GenBank/DDBJ whole genome shotgun (WGS) entry which is preliminary data.</text>
</comment>
<dbReference type="PANTHER" id="PTHR14413:SF16">
    <property type="entry name" value="LARGE RIBOSOMAL SUBUNIT PROTEIN BL17M"/>
    <property type="match status" value="1"/>
</dbReference>
<dbReference type="SUPFAM" id="SSF64263">
    <property type="entry name" value="Prokaryotic ribosomal protein L17"/>
    <property type="match status" value="1"/>
</dbReference>
<dbReference type="InterPro" id="IPR000456">
    <property type="entry name" value="Ribosomal_bL17"/>
</dbReference>
<comment type="subunit">
    <text evidence="4">Part of the 50S ribosomal subunit. Contacts protein L32.</text>
</comment>
<accession>A0A7C2P3F5</accession>
<keyword evidence="3 4" id="KW-0687">Ribonucleoprotein</keyword>
<gene>
    <name evidence="4" type="primary">rplQ</name>
    <name evidence="6" type="ORF">ENQ77_00685</name>
</gene>
<comment type="similarity">
    <text evidence="1 4 5">Belongs to the bacterial ribosomal protein bL17 family.</text>
</comment>
<evidence type="ECO:0000256" key="5">
    <source>
        <dbReference type="RuleBase" id="RU000660"/>
    </source>
</evidence>
<proteinExistence type="inferred from homology"/>
<evidence type="ECO:0000313" key="6">
    <source>
        <dbReference type="EMBL" id="HEN27194.1"/>
    </source>
</evidence>
<dbReference type="PROSITE" id="PS01167">
    <property type="entry name" value="RIBOSOMAL_L17"/>
    <property type="match status" value="1"/>
</dbReference>
<dbReference type="GO" id="GO:0022625">
    <property type="term" value="C:cytosolic large ribosomal subunit"/>
    <property type="evidence" value="ECO:0007669"/>
    <property type="project" value="TreeGrafter"/>
</dbReference>
<dbReference type="HAMAP" id="MF_01368">
    <property type="entry name" value="Ribosomal_bL17"/>
    <property type="match status" value="1"/>
</dbReference>
<dbReference type="GO" id="GO:0006412">
    <property type="term" value="P:translation"/>
    <property type="evidence" value="ECO:0007669"/>
    <property type="project" value="UniProtKB-UniRule"/>
</dbReference>
<protein>
    <recommendedName>
        <fullName evidence="4">Large ribosomal subunit protein bL17</fullName>
    </recommendedName>
</protein>
<dbReference type="Gene3D" id="3.90.1030.10">
    <property type="entry name" value="Ribosomal protein L17"/>
    <property type="match status" value="1"/>
</dbReference>